<dbReference type="GO" id="GO:0030170">
    <property type="term" value="F:pyridoxal phosphate binding"/>
    <property type="evidence" value="ECO:0007669"/>
    <property type="project" value="InterPro"/>
</dbReference>
<dbReference type="EC" id="2.6.1.76" evidence="7"/>
<gene>
    <name evidence="7" type="ORF">YC6258_03435</name>
</gene>
<proteinExistence type="inferred from homology"/>
<reference evidence="7 8" key="1">
    <citation type="submission" date="2014-01" db="EMBL/GenBank/DDBJ databases">
        <title>Full genme sequencing of cellulolytic bacterium Gynuella sunshinyii YC6258T gen. nov., sp. nov.</title>
        <authorList>
            <person name="Khan H."/>
            <person name="Chung E.J."/>
            <person name="Chung Y.R."/>
        </authorList>
    </citation>
    <scope>NUCLEOTIDE SEQUENCE [LARGE SCALE GENOMIC DNA]</scope>
    <source>
        <strain evidence="7 8">YC6258</strain>
    </source>
</reference>
<dbReference type="SUPFAM" id="SSF53383">
    <property type="entry name" value="PLP-dependent transferases"/>
    <property type="match status" value="1"/>
</dbReference>
<keyword evidence="3 7" id="KW-0032">Aminotransferase</keyword>
<protein>
    <submittedName>
        <fullName evidence="7">4-aminobutyrate aminotransferase and related aminotransferase</fullName>
        <ecNumber evidence="7">2.6.1.76</ecNumber>
    </submittedName>
</protein>
<evidence type="ECO:0000256" key="1">
    <source>
        <dbReference type="ARBA" id="ARBA00001933"/>
    </source>
</evidence>
<keyword evidence="8" id="KW-1185">Reference proteome</keyword>
<dbReference type="CDD" id="cd00610">
    <property type="entry name" value="OAT_like"/>
    <property type="match status" value="1"/>
</dbReference>
<keyword evidence="4 7" id="KW-0808">Transferase</keyword>
<dbReference type="InterPro" id="IPR049704">
    <property type="entry name" value="Aminotrans_3_PPA_site"/>
</dbReference>
<evidence type="ECO:0000256" key="6">
    <source>
        <dbReference type="RuleBase" id="RU003560"/>
    </source>
</evidence>
<dbReference type="Gene3D" id="3.40.640.10">
    <property type="entry name" value="Type I PLP-dependent aspartate aminotransferase-like (Major domain)"/>
    <property type="match status" value="1"/>
</dbReference>
<evidence type="ECO:0000313" key="8">
    <source>
        <dbReference type="Proteomes" id="UP000032266"/>
    </source>
</evidence>
<dbReference type="STRING" id="1445510.YC6258_03435"/>
<evidence type="ECO:0000256" key="3">
    <source>
        <dbReference type="ARBA" id="ARBA00022576"/>
    </source>
</evidence>
<dbReference type="Gene3D" id="3.90.1150.10">
    <property type="entry name" value="Aspartate Aminotransferase, domain 1"/>
    <property type="match status" value="1"/>
</dbReference>
<dbReference type="InterPro" id="IPR004637">
    <property type="entry name" value="Dat"/>
</dbReference>
<name>A0A0C5VMD0_9GAMM</name>
<dbReference type="OrthoDB" id="9801052at2"/>
<dbReference type="Pfam" id="PF00202">
    <property type="entry name" value="Aminotran_3"/>
    <property type="match status" value="1"/>
</dbReference>
<dbReference type="Proteomes" id="UP000032266">
    <property type="component" value="Chromosome"/>
</dbReference>
<dbReference type="InterPro" id="IPR005814">
    <property type="entry name" value="Aminotrans_3"/>
</dbReference>
<keyword evidence="5 6" id="KW-0663">Pyridoxal phosphate</keyword>
<dbReference type="NCBIfam" id="NF005393">
    <property type="entry name" value="PRK06938.1"/>
    <property type="match status" value="1"/>
</dbReference>
<dbReference type="PANTHER" id="PTHR43552">
    <property type="entry name" value="DIAMINOBUTYRATE--2-OXOGLUTARATE AMINOTRANSFERASE"/>
    <property type="match status" value="1"/>
</dbReference>
<dbReference type="PANTHER" id="PTHR43552:SF1">
    <property type="entry name" value="DIAMINOBUTYRATE--2-OXOGLUTARATE AMINOTRANSFERASE"/>
    <property type="match status" value="1"/>
</dbReference>
<evidence type="ECO:0000256" key="2">
    <source>
        <dbReference type="ARBA" id="ARBA00008954"/>
    </source>
</evidence>
<dbReference type="KEGG" id="gsn:YC6258_03435"/>
<accession>A0A0C5VMD0</accession>
<dbReference type="GO" id="GO:0045303">
    <property type="term" value="F:diaminobutyrate-2-oxoglutarate transaminase activity"/>
    <property type="evidence" value="ECO:0007669"/>
    <property type="project" value="UniProtKB-EC"/>
</dbReference>
<dbReference type="RefSeq" id="WP_044617766.1">
    <property type="nucleotide sequence ID" value="NZ_CP007142.1"/>
</dbReference>
<comment type="cofactor">
    <cofactor evidence="1">
        <name>pyridoxal 5'-phosphate</name>
        <dbReference type="ChEBI" id="CHEBI:597326"/>
    </cofactor>
</comment>
<dbReference type="HOGENOM" id="CLU_016922_10_0_6"/>
<dbReference type="InterPro" id="IPR015424">
    <property type="entry name" value="PyrdxlP-dep_Trfase"/>
</dbReference>
<evidence type="ECO:0000313" key="7">
    <source>
        <dbReference type="EMBL" id="AJQ95471.1"/>
    </source>
</evidence>
<dbReference type="InterPro" id="IPR015422">
    <property type="entry name" value="PyrdxlP-dep_Trfase_small"/>
</dbReference>
<organism evidence="7 8">
    <name type="scientific">Gynuella sunshinyii YC6258</name>
    <dbReference type="NCBI Taxonomy" id="1445510"/>
    <lineage>
        <taxon>Bacteria</taxon>
        <taxon>Pseudomonadati</taxon>
        <taxon>Pseudomonadota</taxon>
        <taxon>Gammaproteobacteria</taxon>
        <taxon>Oceanospirillales</taxon>
        <taxon>Saccharospirillaceae</taxon>
        <taxon>Gynuella</taxon>
    </lineage>
</organism>
<comment type="similarity">
    <text evidence="2 6">Belongs to the class-III pyridoxal-phosphate-dependent aminotransferase family.</text>
</comment>
<dbReference type="PIRSF" id="PIRSF000521">
    <property type="entry name" value="Transaminase_4ab_Lys_Orn"/>
    <property type="match status" value="1"/>
</dbReference>
<dbReference type="FunFam" id="3.40.640.10:FF:000091">
    <property type="entry name" value="Diaminobutyrate--2-oxoglutarate aminotransferase"/>
    <property type="match status" value="1"/>
</dbReference>
<dbReference type="InterPro" id="IPR015421">
    <property type="entry name" value="PyrdxlP-dep_Trfase_major"/>
</dbReference>
<dbReference type="NCBIfam" id="TIGR00709">
    <property type="entry name" value="dat"/>
    <property type="match status" value="1"/>
</dbReference>
<dbReference type="EMBL" id="CP007142">
    <property type="protein sequence ID" value="AJQ95471.1"/>
    <property type="molecule type" value="Genomic_DNA"/>
</dbReference>
<dbReference type="AlphaFoldDB" id="A0A0C5VMD0"/>
<sequence length="475" mass="51418">MDNLCIDETRVTSASAHTQPPADSLTRLQQQSDRNLDNDVLLERQQQRESNARSYPRRLPLALVRGHGIYVEDSRGQLYIDALAAAGTLALGHHHPDIQEAIRQTLGSGIPMQTLDLTTPVKDEFIERLFALLPAGLQSNSRVQFCSPCGADAVEAAIKLAKTATGRHNVIAFAGAYHGMTQGTLSLMGNLGPKRHLGTTVPGVQFLPYPHARRCPYGLGAAGVQASLNQLESMLTDPESGVLTPAAIIVEAVQGEAGALPADLEWLRGLRRLTRQHGIALILDEVQAGMGRTGQIFAFQHAGIEPDMIVLSKAIGGGLPLALMVYHQDWDTWQPGAHAGTFRGNQLAMATGQVVMNWLHHNQLHLHAGQMGERLLTRLRQIHSPIIGEVRGRGLMIGVEIVDPEQPQDALGNHPLDGQRARQIQREALTLGLITEVGGRHGSTVRLLPPLIINETEVDAMADILSEAILRAGNQ</sequence>
<evidence type="ECO:0000256" key="5">
    <source>
        <dbReference type="ARBA" id="ARBA00022898"/>
    </source>
</evidence>
<evidence type="ECO:0000256" key="4">
    <source>
        <dbReference type="ARBA" id="ARBA00022679"/>
    </source>
</evidence>
<dbReference type="PROSITE" id="PS00600">
    <property type="entry name" value="AA_TRANSFER_CLASS_3"/>
    <property type="match status" value="1"/>
</dbReference>
<dbReference type="PATRIC" id="fig|1445510.3.peg.3395"/>